<evidence type="ECO:0000256" key="1">
    <source>
        <dbReference type="SAM" id="MobiDB-lite"/>
    </source>
</evidence>
<evidence type="ECO:0000313" key="4">
    <source>
        <dbReference type="Proteomes" id="UP000324233"/>
    </source>
</evidence>
<accession>A0A5B9WEW2</accession>
<keyword evidence="4" id="KW-1185">Reference proteome</keyword>
<dbReference type="KEGG" id="agv:OJF2_73990"/>
<organism evidence="3 4">
    <name type="scientific">Aquisphaera giovannonii</name>
    <dbReference type="NCBI Taxonomy" id="406548"/>
    <lineage>
        <taxon>Bacteria</taxon>
        <taxon>Pseudomonadati</taxon>
        <taxon>Planctomycetota</taxon>
        <taxon>Planctomycetia</taxon>
        <taxon>Isosphaerales</taxon>
        <taxon>Isosphaeraceae</taxon>
        <taxon>Aquisphaera</taxon>
    </lineage>
</organism>
<reference evidence="3 4" key="1">
    <citation type="submission" date="2019-08" db="EMBL/GenBank/DDBJ databases">
        <title>Deep-cultivation of Planctomycetes and their phenomic and genomic characterization uncovers novel biology.</title>
        <authorList>
            <person name="Wiegand S."/>
            <person name="Jogler M."/>
            <person name="Boedeker C."/>
            <person name="Pinto D."/>
            <person name="Vollmers J."/>
            <person name="Rivas-Marin E."/>
            <person name="Kohn T."/>
            <person name="Peeters S.H."/>
            <person name="Heuer A."/>
            <person name="Rast P."/>
            <person name="Oberbeckmann S."/>
            <person name="Bunk B."/>
            <person name="Jeske O."/>
            <person name="Meyerdierks A."/>
            <person name="Storesund J.E."/>
            <person name="Kallscheuer N."/>
            <person name="Luecker S."/>
            <person name="Lage O.M."/>
            <person name="Pohl T."/>
            <person name="Merkel B.J."/>
            <person name="Hornburger P."/>
            <person name="Mueller R.-W."/>
            <person name="Bruemmer F."/>
            <person name="Labrenz M."/>
            <person name="Spormann A.M."/>
            <person name="Op den Camp H."/>
            <person name="Overmann J."/>
            <person name="Amann R."/>
            <person name="Jetten M.S.M."/>
            <person name="Mascher T."/>
            <person name="Medema M.H."/>
            <person name="Devos D.P."/>
            <person name="Kaster A.-K."/>
            <person name="Ovreas L."/>
            <person name="Rohde M."/>
            <person name="Galperin M.Y."/>
            <person name="Jogler C."/>
        </authorList>
    </citation>
    <scope>NUCLEOTIDE SEQUENCE [LARGE SCALE GENOMIC DNA]</scope>
    <source>
        <strain evidence="3 4">OJF2</strain>
    </source>
</reference>
<feature type="signal peptide" evidence="2">
    <location>
        <begin position="1"/>
        <end position="22"/>
    </location>
</feature>
<dbReference type="RefSeq" id="WP_246196312.1">
    <property type="nucleotide sequence ID" value="NZ_CP042997.1"/>
</dbReference>
<feature type="region of interest" description="Disordered" evidence="1">
    <location>
        <begin position="108"/>
        <end position="148"/>
    </location>
</feature>
<sequence precursor="true">MKPSRVLPLLAALALYVPDASAYGPRQYYDSSWNYSQNNGYYYTNYYFYPTVTTTTYTYHYCIYYPSQPQYIYFYNPSSQVYWGRYEIGSKGDKRYSLLEEKDRKKDLKDIPDKAFPTPGRMPSIPGAKDDVAMEPPPENVPKDKEKK</sequence>
<proteinExistence type="predicted"/>
<protein>
    <recommendedName>
        <fullName evidence="5">Secreted protein</fullName>
    </recommendedName>
</protein>
<name>A0A5B9WEW2_9BACT</name>
<feature type="chain" id="PRO_5023062220" description="Secreted protein" evidence="2">
    <location>
        <begin position="23"/>
        <end position="148"/>
    </location>
</feature>
<evidence type="ECO:0000256" key="2">
    <source>
        <dbReference type="SAM" id="SignalP"/>
    </source>
</evidence>
<gene>
    <name evidence="3" type="ORF">OJF2_73990</name>
</gene>
<dbReference type="EMBL" id="CP042997">
    <property type="protein sequence ID" value="QEH38789.1"/>
    <property type="molecule type" value="Genomic_DNA"/>
</dbReference>
<evidence type="ECO:0000313" key="3">
    <source>
        <dbReference type="EMBL" id="QEH38789.1"/>
    </source>
</evidence>
<evidence type="ECO:0008006" key="5">
    <source>
        <dbReference type="Google" id="ProtNLM"/>
    </source>
</evidence>
<dbReference type="AlphaFoldDB" id="A0A5B9WEW2"/>
<dbReference type="Proteomes" id="UP000324233">
    <property type="component" value="Chromosome"/>
</dbReference>
<keyword evidence="2" id="KW-0732">Signal</keyword>